<dbReference type="InterPro" id="IPR000719">
    <property type="entry name" value="Prot_kinase_dom"/>
</dbReference>
<dbReference type="PROSITE" id="PS50011">
    <property type="entry name" value="PROTEIN_KINASE_DOM"/>
    <property type="match status" value="1"/>
</dbReference>
<dbReference type="InterPro" id="IPR001245">
    <property type="entry name" value="Ser-Thr/Tyr_kinase_cat_dom"/>
</dbReference>
<evidence type="ECO:0000256" key="3">
    <source>
        <dbReference type="ARBA" id="ARBA00022679"/>
    </source>
</evidence>
<protein>
    <recommendedName>
        <fullName evidence="1">non-specific serine/threonine protein kinase</fullName>
        <ecNumber evidence="1">2.7.11.1</ecNumber>
    </recommendedName>
</protein>
<keyword evidence="6 9" id="KW-0067">ATP-binding</keyword>
<evidence type="ECO:0000259" key="11">
    <source>
        <dbReference type="PROSITE" id="PS50011"/>
    </source>
</evidence>
<dbReference type="GO" id="GO:0004674">
    <property type="term" value="F:protein serine/threonine kinase activity"/>
    <property type="evidence" value="ECO:0007669"/>
    <property type="project" value="UniProtKB-KW"/>
</dbReference>
<sequence length="319" mass="36545">MRQLQLRSRSLKRCFSYEEIRTATNGFHQDNLVGRGGYAEVYRGVMQNGEVIAVKRLTQAATDEQKEKDFLTELGTIGHVRHPNVSCLLGCCVDRELYLIFEFSSRGSVSSNLHDENLAPMAWKLRFEIAVGTARGLQYLHKGCQRRIIHRDIKTSNVLLTSNFVPQISDFGLARWLPKEWTHRAVAPIEGTFGCLAPEYFTHGIVDEKPTCSRSECFSWNSYQEETMMACGSIGGSAARRRRQLRRRAAEALTFVAALCIRASATWRPSMTEVLELLEDGEISQERWKMPEEEEDEFWGFDDLDDDHEFDTPLHLHHL</sequence>
<comment type="catalytic activity">
    <reaction evidence="8">
        <text>L-seryl-[protein] + ATP = O-phospho-L-seryl-[protein] + ADP + H(+)</text>
        <dbReference type="Rhea" id="RHEA:17989"/>
        <dbReference type="Rhea" id="RHEA-COMP:9863"/>
        <dbReference type="Rhea" id="RHEA-COMP:11604"/>
        <dbReference type="ChEBI" id="CHEBI:15378"/>
        <dbReference type="ChEBI" id="CHEBI:29999"/>
        <dbReference type="ChEBI" id="CHEBI:30616"/>
        <dbReference type="ChEBI" id="CHEBI:83421"/>
        <dbReference type="ChEBI" id="CHEBI:456216"/>
        <dbReference type="EC" id="2.7.11.1"/>
    </reaction>
</comment>
<feature type="binding site" evidence="9">
    <location>
        <position position="55"/>
    </location>
    <ligand>
        <name>ATP</name>
        <dbReference type="ChEBI" id="CHEBI:30616"/>
    </ligand>
</feature>
<dbReference type="PANTHER" id="PTHR47987:SF20">
    <property type="entry name" value="OS04G0654600 PROTEIN"/>
    <property type="match status" value="1"/>
</dbReference>
<dbReference type="SUPFAM" id="SSF56112">
    <property type="entry name" value="Protein kinase-like (PK-like)"/>
    <property type="match status" value="1"/>
</dbReference>
<evidence type="ECO:0000256" key="2">
    <source>
        <dbReference type="ARBA" id="ARBA00022527"/>
    </source>
</evidence>
<dbReference type="InterPro" id="IPR017441">
    <property type="entry name" value="Protein_kinase_ATP_BS"/>
</dbReference>
<keyword evidence="3" id="KW-0808">Transferase</keyword>
<evidence type="ECO:0000256" key="5">
    <source>
        <dbReference type="ARBA" id="ARBA00022777"/>
    </source>
</evidence>
<dbReference type="PROSITE" id="PS00108">
    <property type="entry name" value="PROTEIN_KINASE_ST"/>
    <property type="match status" value="1"/>
</dbReference>
<reference evidence="12" key="1">
    <citation type="submission" date="2020-07" db="EMBL/GenBank/DDBJ databases">
        <authorList>
            <person name="Lin J."/>
        </authorList>
    </citation>
    <scope>NUCLEOTIDE SEQUENCE</scope>
</reference>
<organism evidence="12">
    <name type="scientific">Ananas comosus var. bracteatus</name>
    <name type="common">red pineapple</name>
    <dbReference type="NCBI Taxonomy" id="296719"/>
    <lineage>
        <taxon>Eukaryota</taxon>
        <taxon>Viridiplantae</taxon>
        <taxon>Streptophyta</taxon>
        <taxon>Embryophyta</taxon>
        <taxon>Tracheophyta</taxon>
        <taxon>Spermatophyta</taxon>
        <taxon>Magnoliopsida</taxon>
        <taxon>Liliopsida</taxon>
        <taxon>Poales</taxon>
        <taxon>Bromeliaceae</taxon>
        <taxon>Bromelioideae</taxon>
        <taxon>Ananas</taxon>
    </lineage>
</organism>
<accession>A0A6V7P506</accession>
<comment type="catalytic activity">
    <reaction evidence="7">
        <text>L-threonyl-[protein] + ATP = O-phospho-L-threonyl-[protein] + ADP + H(+)</text>
        <dbReference type="Rhea" id="RHEA:46608"/>
        <dbReference type="Rhea" id="RHEA-COMP:11060"/>
        <dbReference type="Rhea" id="RHEA-COMP:11605"/>
        <dbReference type="ChEBI" id="CHEBI:15378"/>
        <dbReference type="ChEBI" id="CHEBI:30013"/>
        <dbReference type="ChEBI" id="CHEBI:30616"/>
        <dbReference type="ChEBI" id="CHEBI:61977"/>
        <dbReference type="ChEBI" id="CHEBI:456216"/>
        <dbReference type="EC" id="2.7.11.1"/>
    </reaction>
</comment>
<evidence type="ECO:0000256" key="6">
    <source>
        <dbReference type="ARBA" id="ARBA00022840"/>
    </source>
</evidence>
<dbReference type="PROSITE" id="PS00107">
    <property type="entry name" value="PROTEIN_KINASE_ATP"/>
    <property type="match status" value="1"/>
</dbReference>
<dbReference type="InterPro" id="IPR011009">
    <property type="entry name" value="Kinase-like_dom_sf"/>
</dbReference>
<dbReference type="SMART" id="SM00220">
    <property type="entry name" value="S_TKc"/>
    <property type="match status" value="1"/>
</dbReference>
<evidence type="ECO:0000313" key="12">
    <source>
        <dbReference type="EMBL" id="CAD1825911.1"/>
    </source>
</evidence>
<gene>
    <name evidence="12" type="ORF">CB5_LOCUS9122</name>
</gene>
<dbReference type="GO" id="GO:0005524">
    <property type="term" value="F:ATP binding"/>
    <property type="evidence" value="ECO:0007669"/>
    <property type="project" value="UniProtKB-UniRule"/>
</dbReference>
<dbReference type="EMBL" id="LR862145">
    <property type="protein sequence ID" value="CAD1825911.1"/>
    <property type="molecule type" value="Genomic_DNA"/>
</dbReference>
<dbReference type="Pfam" id="PF07714">
    <property type="entry name" value="PK_Tyr_Ser-Thr"/>
    <property type="match status" value="1"/>
</dbReference>
<keyword evidence="2 10" id="KW-0723">Serine/threonine-protein kinase</keyword>
<keyword evidence="5" id="KW-0418">Kinase</keyword>
<evidence type="ECO:0000256" key="8">
    <source>
        <dbReference type="ARBA" id="ARBA00048679"/>
    </source>
</evidence>
<keyword evidence="4 9" id="KW-0547">Nucleotide-binding</keyword>
<dbReference type="EC" id="2.7.11.1" evidence="1"/>
<dbReference type="Gene3D" id="3.30.200.20">
    <property type="entry name" value="Phosphorylase Kinase, domain 1"/>
    <property type="match status" value="1"/>
</dbReference>
<dbReference type="InterPro" id="IPR046958">
    <property type="entry name" value="RBK1/2/STUNTED"/>
</dbReference>
<evidence type="ECO:0000256" key="9">
    <source>
        <dbReference type="PROSITE-ProRule" id="PRU10141"/>
    </source>
</evidence>
<dbReference type="PIRSF" id="PIRSF000654">
    <property type="entry name" value="Integrin-linked_kinase"/>
    <property type="match status" value="1"/>
</dbReference>
<dbReference type="AlphaFoldDB" id="A0A6V7P506"/>
<proteinExistence type="inferred from homology"/>
<name>A0A6V7P506_ANACO</name>
<dbReference type="PANTHER" id="PTHR47987">
    <property type="entry name" value="OS08G0249100 PROTEIN"/>
    <property type="match status" value="1"/>
</dbReference>
<evidence type="ECO:0000256" key="1">
    <source>
        <dbReference type="ARBA" id="ARBA00012513"/>
    </source>
</evidence>
<dbReference type="FunFam" id="3.30.200.20:FF:000325">
    <property type="entry name" value="Putative receptor-like serine/threonine-protein kinase"/>
    <property type="match status" value="1"/>
</dbReference>
<evidence type="ECO:0000256" key="4">
    <source>
        <dbReference type="ARBA" id="ARBA00022741"/>
    </source>
</evidence>
<comment type="similarity">
    <text evidence="10">Belongs to the protein kinase superfamily.</text>
</comment>
<dbReference type="InterPro" id="IPR008271">
    <property type="entry name" value="Ser/Thr_kinase_AS"/>
</dbReference>
<evidence type="ECO:0000256" key="10">
    <source>
        <dbReference type="RuleBase" id="RU000304"/>
    </source>
</evidence>
<dbReference type="FunFam" id="1.10.510.10:FF:001023">
    <property type="entry name" value="Os07g0541700 protein"/>
    <property type="match status" value="1"/>
</dbReference>
<evidence type="ECO:0000256" key="7">
    <source>
        <dbReference type="ARBA" id="ARBA00047899"/>
    </source>
</evidence>
<feature type="domain" description="Protein kinase" evidence="11">
    <location>
        <begin position="27"/>
        <end position="283"/>
    </location>
</feature>
<dbReference type="Gene3D" id="1.10.510.10">
    <property type="entry name" value="Transferase(Phosphotransferase) domain 1"/>
    <property type="match status" value="1"/>
</dbReference>